<comment type="similarity">
    <text evidence="6">Belongs to the binding-protein-dependent transport system permease family.</text>
</comment>
<name>A0A7X0SST0_9BACL</name>
<keyword evidence="3 6" id="KW-0812">Transmembrane</keyword>
<dbReference type="GO" id="GO:0055085">
    <property type="term" value="P:transmembrane transport"/>
    <property type="evidence" value="ECO:0007669"/>
    <property type="project" value="InterPro"/>
</dbReference>
<dbReference type="SUPFAM" id="SSF161098">
    <property type="entry name" value="MetI-like"/>
    <property type="match status" value="1"/>
</dbReference>
<evidence type="ECO:0000256" key="6">
    <source>
        <dbReference type="RuleBase" id="RU363032"/>
    </source>
</evidence>
<comment type="caution">
    <text evidence="8">The sequence shown here is derived from an EMBL/GenBank/DDBJ whole genome shotgun (WGS) entry which is preliminary data.</text>
</comment>
<keyword evidence="9" id="KW-1185">Reference proteome</keyword>
<comment type="subcellular location">
    <subcellularLocation>
        <location evidence="6">Cell membrane</location>
        <topology evidence="6">Multi-pass membrane protein</topology>
    </subcellularLocation>
    <subcellularLocation>
        <location evidence="1">Membrane</location>
        <topology evidence="1">Multi-pass membrane protein</topology>
    </subcellularLocation>
</comment>
<dbReference type="InterPro" id="IPR000515">
    <property type="entry name" value="MetI-like"/>
</dbReference>
<dbReference type="Pfam" id="PF00528">
    <property type="entry name" value="BPD_transp_1"/>
    <property type="match status" value="1"/>
</dbReference>
<feature type="transmembrane region" description="Helical" evidence="6">
    <location>
        <begin position="101"/>
        <end position="121"/>
    </location>
</feature>
<dbReference type="GO" id="GO:0005886">
    <property type="term" value="C:plasma membrane"/>
    <property type="evidence" value="ECO:0007669"/>
    <property type="project" value="UniProtKB-SubCell"/>
</dbReference>
<feature type="domain" description="ABC transmembrane type-1" evidence="7">
    <location>
        <begin position="97"/>
        <end position="312"/>
    </location>
</feature>
<feature type="transmembrane region" description="Helical" evidence="6">
    <location>
        <begin position="37"/>
        <end position="64"/>
    </location>
</feature>
<dbReference type="InterPro" id="IPR035906">
    <property type="entry name" value="MetI-like_sf"/>
</dbReference>
<evidence type="ECO:0000313" key="8">
    <source>
        <dbReference type="EMBL" id="MBB6734459.1"/>
    </source>
</evidence>
<dbReference type="Gene3D" id="1.10.3720.10">
    <property type="entry name" value="MetI-like"/>
    <property type="match status" value="1"/>
</dbReference>
<evidence type="ECO:0000256" key="5">
    <source>
        <dbReference type="ARBA" id="ARBA00023136"/>
    </source>
</evidence>
<evidence type="ECO:0000256" key="1">
    <source>
        <dbReference type="ARBA" id="ARBA00004141"/>
    </source>
</evidence>
<evidence type="ECO:0000313" key="9">
    <source>
        <dbReference type="Proteomes" id="UP000564644"/>
    </source>
</evidence>
<proteinExistence type="inferred from homology"/>
<dbReference type="Proteomes" id="UP000564644">
    <property type="component" value="Unassembled WGS sequence"/>
</dbReference>
<reference evidence="8 9" key="1">
    <citation type="submission" date="2020-08" db="EMBL/GenBank/DDBJ databases">
        <title>Cohnella phylogeny.</title>
        <authorList>
            <person name="Dunlap C."/>
        </authorList>
    </citation>
    <scope>NUCLEOTIDE SEQUENCE [LARGE SCALE GENOMIC DNA]</scope>
    <source>
        <strain evidence="8 9">CBP 2801</strain>
    </source>
</reference>
<sequence length="325" mass="37013">MNETVARKGDGRAATLPKPKERGYMMRLVSDMKREKLLYLMLLPGLLFFVLFKYLPMLGVVIAFQDYQPFAGILHSPWVGLKHFHRFFMDPDFWMLFKNTLLLAVYNLLFFFPLPIILALMLNEVRKHFFKRFVQTIIYIPHFISWVVVAGLTYTMLTTEGGIVNEALASLGADKVNFLLSTDWFRTLITSQAIWKETGWGTIIFLAALAGVDQQLYEAARMDGASRWQQLWSVTFPAIRTTIVLLLILRLGSFLDTGFEQIFLMLNSGNRDVGEVFDTYVYTTGLQNAQFSYSTAVGVFKSVVSLILVISANGLAKRFGEEGVY</sequence>
<evidence type="ECO:0000256" key="4">
    <source>
        <dbReference type="ARBA" id="ARBA00022989"/>
    </source>
</evidence>
<gene>
    <name evidence="8" type="ORF">H7C18_26380</name>
</gene>
<dbReference type="PROSITE" id="PS50928">
    <property type="entry name" value="ABC_TM1"/>
    <property type="match status" value="1"/>
</dbReference>
<evidence type="ECO:0000256" key="3">
    <source>
        <dbReference type="ARBA" id="ARBA00022692"/>
    </source>
</evidence>
<dbReference type="EMBL" id="JACJVO010000033">
    <property type="protein sequence ID" value="MBB6734459.1"/>
    <property type="molecule type" value="Genomic_DNA"/>
</dbReference>
<evidence type="ECO:0000259" key="7">
    <source>
        <dbReference type="PROSITE" id="PS50928"/>
    </source>
</evidence>
<organism evidence="8 9">
    <name type="scientific">Cohnella zeiphila</name>
    <dbReference type="NCBI Taxonomy" id="2761120"/>
    <lineage>
        <taxon>Bacteria</taxon>
        <taxon>Bacillati</taxon>
        <taxon>Bacillota</taxon>
        <taxon>Bacilli</taxon>
        <taxon>Bacillales</taxon>
        <taxon>Paenibacillaceae</taxon>
        <taxon>Cohnella</taxon>
    </lineage>
</organism>
<keyword evidence="4 6" id="KW-1133">Transmembrane helix</keyword>
<protein>
    <submittedName>
        <fullName evidence="8">Sugar ABC transporter permease</fullName>
    </submittedName>
</protein>
<accession>A0A7X0SST0</accession>
<evidence type="ECO:0000256" key="2">
    <source>
        <dbReference type="ARBA" id="ARBA00022448"/>
    </source>
</evidence>
<dbReference type="PANTHER" id="PTHR43496">
    <property type="entry name" value="PROTEIN LPLB"/>
    <property type="match status" value="1"/>
</dbReference>
<dbReference type="CDD" id="cd06261">
    <property type="entry name" value="TM_PBP2"/>
    <property type="match status" value="1"/>
</dbReference>
<feature type="transmembrane region" description="Helical" evidence="6">
    <location>
        <begin position="231"/>
        <end position="249"/>
    </location>
</feature>
<feature type="transmembrane region" description="Helical" evidence="6">
    <location>
        <begin position="133"/>
        <end position="157"/>
    </location>
</feature>
<dbReference type="AlphaFoldDB" id="A0A7X0SST0"/>
<keyword evidence="2 6" id="KW-0813">Transport</keyword>
<keyword evidence="5 6" id="KW-0472">Membrane</keyword>
<dbReference type="PANTHER" id="PTHR43496:SF1">
    <property type="entry name" value="POLYGALACTURONAN_RHAMNOGALACTURONAN TRANSPORT SYSTEM PERMEASE PROTEIN YTEP"/>
    <property type="match status" value="1"/>
</dbReference>